<name>A0A166NBH5_9AGAM</name>
<keyword evidence="1" id="KW-1133">Transmembrane helix</keyword>
<dbReference type="Proteomes" id="UP000076532">
    <property type="component" value="Unassembled WGS sequence"/>
</dbReference>
<proteinExistence type="predicted"/>
<dbReference type="AlphaFoldDB" id="A0A166NBH5"/>
<reference evidence="2 3" key="1">
    <citation type="journal article" date="2016" name="Mol. Biol. Evol.">
        <title>Comparative Genomics of Early-Diverging Mushroom-Forming Fungi Provides Insights into the Origins of Lignocellulose Decay Capabilities.</title>
        <authorList>
            <person name="Nagy L.G."/>
            <person name="Riley R."/>
            <person name="Tritt A."/>
            <person name="Adam C."/>
            <person name="Daum C."/>
            <person name="Floudas D."/>
            <person name="Sun H."/>
            <person name="Yadav J.S."/>
            <person name="Pangilinan J."/>
            <person name="Larsson K.H."/>
            <person name="Matsuura K."/>
            <person name="Barry K."/>
            <person name="Labutti K."/>
            <person name="Kuo R."/>
            <person name="Ohm R.A."/>
            <person name="Bhattacharya S.S."/>
            <person name="Shirouzu T."/>
            <person name="Yoshinaga Y."/>
            <person name="Martin F.M."/>
            <person name="Grigoriev I.V."/>
            <person name="Hibbett D.S."/>
        </authorList>
    </citation>
    <scope>NUCLEOTIDE SEQUENCE [LARGE SCALE GENOMIC DNA]</scope>
    <source>
        <strain evidence="2 3">CBS 109695</strain>
    </source>
</reference>
<dbReference type="EMBL" id="KV417524">
    <property type="protein sequence ID" value="KZP24838.1"/>
    <property type="molecule type" value="Genomic_DNA"/>
</dbReference>
<feature type="transmembrane region" description="Helical" evidence="1">
    <location>
        <begin position="47"/>
        <end position="69"/>
    </location>
</feature>
<organism evidence="2 3">
    <name type="scientific">Athelia psychrophila</name>
    <dbReference type="NCBI Taxonomy" id="1759441"/>
    <lineage>
        <taxon>Eukaryota</taxon>
        <taxon>Fungi</taxon>
        <taxon>Dikarya</taxon>
        <taxon>Basidiomycota</taxon>
        <taxon>Agaricomycotina</taxon>
        <taxon>Agaricomycetes</taxon>
        <taxon>Agaricomycetidae</taxon>
        <taxon>Atheliales</taxon>
        <taxon>Atheliaceae</taxon>
        <taxon>Athelia</taxon>
    </lineage>
</organism>
<keyword evidence="1" id="KW-0812">Transmembrane</keyword>
<keyword evidence="3" id="KW-1185">Reference proteome</keyword>
<sequence length="199" mass="21952">MLMPPILPSAFEIMPVSFLIIAWIASITYGIYRLFSSRQPGAGLRASLVTFGVTFITSLISTAVITVRASQRGGRSLCEDFSAAQSACAIGFSIVVLSWIATLICAAGFVMSYSAMSAIEVTPMRHNDKANRLDLIAAPKAKRPTTIDSFVQQVPRAVVRHDNRFWTMAVDQHNPPKDLFHQSLPRSCRRPEDLPVWNV</sequence>
<gene>
    <name evidence="2" type="ORF">FIBSPDRAFT_410760</name>
</gene>
<evidence type="ECO:0000313" key="3">
    <source>
        <dbReference type="Proteomes" id="UP000076532"/>
    </source>
</evidence>
<evidence type="ECO:0000256" key="1">
    <source>
        <dbReference type="SAM" id="Phobius"/>
    </source>
</evidence>
<protein>
    <submittedName>
        <fullName evidence="2">Uncharacterized protein</fullName>
    </submittedName>
</protein>
<accession>A0A166NBH5</accession>
<evidence type="ECO:0000313" key="2">
    <source>
        <dbReference type="EMBL" id="KZP24838.1"/>
    </source>
</evidence>
<feature type="transmembrane region" description="Helical" evidence="1">
    <location>
        <begin position="13"/>
        <end position="35"/>
    </location>
</feature>
<feature type="transmembrane region" description="Helical" evidence="1">
    <location>
        <begin position="89"/>
        <end position="115"/>
    </location>
</feature>
<keyword evidence="1" id="KW-0472">Membrane</keyword>